<evidence type="ECO:0000256" key="1">
    <source>
        <dbReference type="SAM" id="MobiDB-lite"/>
    </source>
</evidence>
<dbReference type="AlphaFoldDB" id="A0A2Z5AES5"/>
<protein>
    <submittedName>
        <fullName evidence="2">Uncharacterized protein</fullName>
    </submittedName>
</protein>
<organism evidence="2 3">
    <name type="scientific">Pseudomonas oryzihabitans</name>
    <dbReference type="NCBI Taxonomy" id="47885"/>
    <lineage>
        <taxon>Bacteria</taxon>
        <taxon>Pseudomonadati</taxon>
        <taxon>Pseudomonadota</taxon>
        <taxon>Gammaproteobacteria</taxon>
        <taxon>Pseudomonadales</taxon>
        <taxon>Pseudomonadaceae</taxon>
        <taxon>Pseudomonas</taxon>
    </lineage>
</organism>
<name>A0A2Z5AES5_9PSED</name>
<evidence type="ECO:0000313" key="3">
    <source>
        <dbReference type="Proteomes" id="UP000250579"/>
    </source>
</evidence>
<accession>A0A2Z5AES5</accession>
<gene>
    <name evidence="2" type="ORF">CE139_19065</name>
</gene>
<dbReference type="Proteomes" id="UP000250579">
    <property type="component" value="Chromosome"/>
</dbReference>
<dbReference type="EMBL" id="CP022198">
    <property type="protein sequence ID" value="AXA67821.1"/>
    <property type="molecule type" value="Genomic_DNA"/>
</dbReference>
<reference evidence="2 3" key="1">
    <citation type="submission" date="2017-06" db="EMBL/GenBank/DDBJ databases">
        <title>Evolution towards high GC content and high-temperature stress adaptation in endophytic Pseudomonas oryzihabitans impacted its plant-growth promoting traits.</title>
        <authorList>
            <person name="Nascimento F.X."/>
        </authorList>
    </citation>
    <scope>NUCLEOTIDE SEQUENCE [LARGE SCALE GENOMIC DNA]</scope>
    <source>
        <strain evidence="2 3">MS8</strain>
    </source>
</reference>
<sequence length="73" mass="7775">MIAPVPKGGAVEDQGVDGEADENAPEDLVESHLITYGVLLYSDVCTVLLRATPAMTINYLQSRLPIVAIPLIP</sequence>
<evidence type="ECO:0000313" key="2">
    <source>
        <dbReference type="EMBL" id="AXA67821.1"/>
    </source>
</evidence>
<feature type="compositionally biased region" description="Acidic residues" evidence="1">
    <location>
        <begin position="14"/>
        <end position="24"/>
    </location>
</feature>
<feature type="region of interest" description="Disordered" evidence="1">
    <location>
        <begin position="1"/>
        <end position="24"/>
    </location>
</feature>
<proteinExistence type="predicted"/>